<dbReference type="Proteomes" id="UP000245872">
    <property type="component" value="Chromosome"/>
</dbReference>
<dbReference type="KEGG" id="cher:DK880_00435"/>
<dbReference type="GO" id="GO:0006412">
    <property type="term" value="P:translation"/>
    <property type="evidence" value="ECO:0007669"/>
    <property type="project" value="UniProtKB-UniRule"/>
</dbReference>
<dbReference type="InterPro" id="IPR023574">
    <property type="entry name" value="Ribosomal_uL4_dom_sf"/>
</dbReference>
<comment type="subunit">
    <text evidence="5">Part of the 50S ribosomal subunit.</text>
</comment>
<gene>
    <name evidence="5 7" type="primary">rplD</name>
    <name evidence="7" type="ORF">DK880_00435</name>
</gene>
<evidence type="ECO:0000256" key="6">
    <source>
        <dbReference type="SAM" id="MobiDB-lite"/>
    </source>
</evidence>
<dbReference type="HAMAP" id="MF_01328_B">
    <property type="entry name" value="Ribosomal_uL4_B"/>
    <property type="match status" value="1"/>
</dbReference>
<comment type="function">
    <text evidence="5">One of the primary rRNA binding proteins, this protein initially binds near the 5'-end of the 23S rRNA. It is important during the early stages of 50S assembly. It makes multiple contacts with different domains of the 23S rRNA in the assembled 50S subunit and ribosome.</text>
</comment>
<organism evidence="7 8">
    <name type="scientific">Candidatus Cardinium hertigii</name>
    <dbReference type="NCBI Taxonomy" id="247481"/>
    <lineage>
        <taxon>Bacteria</taxon>
        <taxon>Pseudomonadati</taxon>
        <taxon>Bacteroidota</taxon>
        <taxon>Cytophagia</taxon>
        <taxon>Cytophagales</taxon>
        <taxon>Amoebophilaceae</taxon>
        <taxon>Candidatus Cardinium</taxon>
    </lineage>
</organism>
<reference evidence="7 8" key="1">
    <citation type="submission" date="2018-05" db="EMBL/GenBank/DDBJ databases">
        <title>Candidatus Cardinium hertigii Genome Assembly.</title>
        <authorList>
            <person name="Showmaker K.C."/>
            <person name="Walden K.O."/>
            <person name="Fields C.J."/>
            <person name="Lambert K.N."/>
            <person name="Hudson M.E."/>
        </authorList>
    </citation>
    <scope>NUCLEOTIDE SEQUENCE [LARGE SCALE GENOMIC DNA]</scope>
    <source>
        <strain evidence="8">cHgTN10</strain>
    </source>
</reference>
<comment type="function">
    <text evidence="5">Forms part of the polypeptide exit tunnel.</text>
</comment>
<keyword evidence="5" id="KW-0694">RNA-binding</keyword>
<comment type="similarity">
    <text evidence="1 5">Belongs to the universal ribosomal protein uL4 family.</text>
</comment>
<dbReference type="Gene3D" id="3.40.1370.10">
    <property type="match status" value="1"/>
</dbReference>
<evidence type="ECO:0000256" key="5">
    <source>
        <dbReference type="HAMAP-Rule" id="MF_01328"/>
    </source>
</evidence>
<dbReference type="GO" id="GO:1990904">
    <property type="term" value="C:ribonucleoprotein complex"/>
    <property type="evidence" value="ECO:0007669"/>
    <property type="project" value="UniProtKB-KW"/>
</dbReference>
<accession>A0A2Z3L820</accession>
<dbReference type="RefSeq" id="WP_109997188.1">
    <property type="nucleotide sequence ID" value="NZ_CP029619.1"/>
</dbReference>
<dbReference type="PANTHER" id="PTHR10746">
    <property type="entry name" value="50S RIBOSOMAL PROTEIN L4"/>
    <property type="match status" value="1"/>
</dbReference>
<dbReference type="NCBIfam" id="TIGR03953">
    <property type="entry name" value="rplD_bact"/>
    <property type="match status" value="1"/>
</dbReference>
<dbReference type="AlphaFoldDB" id="A0A2Z3L820"/>
<dbReference type="GO" id="GO:0003735">
    <property type="term" value="F:structural constituent of ribosome"/>
    <property type="evidence" value="ECO:0007669"/>
    <property type="project" value="InterPro"/>
</dbReference>
<protein>
    <recommendedName>
        <fullName evidence="4 5">Large ribosomal subunit protein uL4</fullName>
    </recommendedName>
</protein>
<keyword evidence="8" id="KW-1185">Reference proteome</keyword>
<evidence type="ECO:0000313" key="8">
    <source>
        <dbReference type="Proteomes" id="UP000245872"/>
    </source>
</evidence>
<sequence length="208" mass="23149">MELSVLKYTGEETGRMAVLPPEIFDIEPNEHVVHLDVKSILAGKRQGTHQSKERGAVSGSRRKIKRQKGSGTARAGDIKSPLFRGGGRIFGPKPRNYGFKLNAKVKKLARKSALTYKARARTIAVLESFSFEQAKTKAYLDFLQNLSCLDERTLLLLPSVDKNIVLSSRNIKKAKVCCVDHVNTYDLLQAAKLLIVESAIEPMVRKLT</sequence>
<dbReference type="PANTHER" id="PTHR10746:SF6">
    <property type="entry name" value="LARGE RIBOSOMAL SUBUNIT PROTEIN UL4M"/>
    <property type="match status" value="1"/>
</dbReference>
<keyword evidence="5" id="KW-0699">rRNA-binding</keyword>
<keyword evidence="2 5" id="KW-0689">Ribosomal protein</keyword>
<evidence type="ECO:0000256" key="4">
    <source>
        <dbReference type="ARBA" id="ARBA00035244"/>
    </source>
</evidence>
<dbReference type="InterPro" id="IPR013005">
    <property type="entry name" value="Ribosomal_uL4-like"/>
</dbReference>
<feature type="region of interest" description="Disordered" evidence="6">
    <location>
        <begin position="43"/>
        <end position="77"/>
    </location>
</feature>
<dbReference type="GO" id="GO:0019843">
    <property type="term" value="F:rRNA binding"/>
    <property type="evidence" value="ECO:0007669"/>
    <property type="project" value="UniProtKB-UniRule"/>
</dbReference>
<keyword evidence="3 5" id="KW-0687">Ribonucleoprotein</keyword>
<evidence type="ECO:0000256" key="2">
    <source>
        <dbReference type="ARBA" id="ARBA00022980"/>
    </source>
</evidence>
<dbReference type="GO" id="GO:0005840">
    <property type="term" value="C:ribosome"/>
    <property type="evidence" value="ECO:0007669"/>
    <property type="project" value="UniProtKB-KW"/>
</dbReference>
<dbReference type="EMBL" id="CP029619">
    <property type="protein sequence ID" value="AWN81763.1"/>
    <property type="molecule type" value="Genomic_DNA"/>
</dbReference>
<dbReference type="OrthoDB" id="9803201at2"/>
<evidence type="ECO:0000256" key="3">
    <source>
        <dbReference type="ARBA" id="ARBA00023274"/>
    </source>
</evidence>
<dbReference type="InterPro" id="IPR002136">
    <property type="entry name" value="Ribosomal_uL4"/>
</dbReference>
<dbReference type="SUPFAM" id="SSF52166">
    <property type="entry name" value="Ribosomal protein L4"/>
    <property type="match status" value="1"/>
</dbReference>
<evidence type="ECO:0000313" key="7">
    <source>
        <dbReference type="EMBL" id="AWN81763.1"/>
    </source>
</evidence>
<proteinExistence type="inferred from homology"/>
<evidence type="ECO:0000256" key="1">
    <source>
        <dbReference type="ARBA" id="ARBA00010528"/>
    </source>
</evidence>
<name>A0A2Z3L820_9BACT</name>
<dbReference type="Pfam" id="PF00573">
    <property type="entry name" value="Ribosomal_L4"/>
    <property type="match status" value="1"/>
</dbReference>